<name>A0ABQ6F7L0_9RHOO</name>
<proteinExistence type="predicted"/>
<evidence type="ECO:0000313" key="1">
    <source>
        <dbReference type="EMBL" id="GLT20906.1"/>
    </source>
</evidence>
<gene>
    <name evidence="1" type="ORF">GCM10007933_03580</name>
</gene>
<organism evidence="1 2">
    <name type="scientific">Zoogloea oryzae</name>
    <dbReference type="NCBI Taxonomy" id="310767"/>
    <lineage>
        <taxon>Bacteria</taxon>
        <taxon>Pseudomonadati</taxon>
        <taxon>Pseudomonadota</taxon>
        <taxon>Betaproteobacteria</taxon>
        <taxon>Rhodocyclales</taxon>
        <taxon>Zoogloeaceae</taxon>
        <taxon>Zoogloea</taxon>
    </lineage>
</organism>
<dbReference type="EMBL" id="BSPX01000002">
    <property type="protein sequence ID" value="GLT20906.1"/>
    <property type="molecule type" value="Genomic_DNA"/>
</dbReference>
<evidence type="ECO:0000313" key="2">
    <source>
        <dbReference type="Proteomes" id="UP001157167"/>
    </source>
</evidence>
<dbReference type="Proteomes" id="UP001157167">
    <property type="component" value="Unassembled WGS sequence"/>
</dbReference>
<protein>
    <submittedName>
        <fullName evidence="1">Uncharacterized protein</fullName>
    </submittedName>
</protein>
<dbReference type="RefSeq" id="WP_284186471.1">
    <property type="nucleotide sequence ID" value="NZ_BSPX01000002.1"/>
</dbReference>
<keyword evidence="2" id="KW-1185">Reference proteome</keyword>
<reference evidence="2" key="1">
    <citation type="journal article" date="2019" name="Int. J. Syst. Evol. Microbiol.">
        <title>The Global Catalogue of Microorganisms (GCM) 10K type strain sequencing project: providing services to taxonomists for standard genome sequencing and annotation.</title>
        <authorList>
            <consortium name="The Broad Institute Genomics Platform"/>
            <consortium name="The Broad Institute Genome Sequencing Center for Infectious Disease"/>
            <person name="Wu L."/>
            <person name="Ma J."/>
        </authorList>
    </citation>
    <scope>NUCLEOTIDE SEQUENCE [LARGE SCALE GENOMIC DNA]</scope>
    <source>
        <strain evidence="2">NBRC 102407</strain>
    </source>
</reference>
<accession>A0ABQ6F7L0</accession>
<sequence length="315" mass="36939">MDDFIKHWTLAGLKRLQGLLIDFMRLVAREPLPTLPADRPLRRWSSEELERVKTYLESERSEPKSFDDQMLAVEWIHQTWWPADEVRTVAQWEAAKATYAQRIRHAMAFHGPSDLLIELEARRRQDQLFRAYRLSLVDFERLVIPVVLQHPCAPYSFDDETVDRLWRTISPNQFVRRDALEQLSFWPVPLDVTRTAEHLGSFAQRLLAARAAGHQTIKLEVSRCRCRADAHETLWTVDELLRCLEDVAYPVRLHSESRCANLSGEDDECRTWCSMSLMPMDHARQPPVDPTFERVLDEIAERHRAMWAQQGKQCR</sequence>
<comment type="caution">
    <text evidence="1">The sequence shown here is derived from an EMBL/GenBank/DDBJ whole genome shotgun (WGS) entry which is preliminary data.</text>
</comment>